<dbReference type="InterPro" id="IPR001680">
    <property type="entry name" value="WD40_rpt"/>
</dbReference>
<dbReference type="SMART" id="SM00320">
    <property type="entry name" value="WD40"/>
    <property type="match status" value="2"/>
</dbReference>
<dbReference type="PROSITE" id="PS50082">
    <property type="entry name" value="WD_REPEATS_2"/>
    <property type="match status" value="1"/>
</dbReference>
<protein>
    <submittedName>
        <fullName evidence="3">F-box/WD repeat-containing protein 5-like protein</fullName>
    </submittedName>
</protein>
<dbReference type="AlphaFoldDB" id="A0A443SRJ4"/>
<keyword evidence="1" id="KW-0853">WD repeat</keyword>
<dbReference type="GO" id="GO:0016567">
    <property type="term" value="P:protein ubiquitination"/>
    <property type="evidence" value="ECO:0007669"/>
    <property type="project" value="InterPro"/>
</dbReference>
<name>A0A443SRJ4_9ACAR</name>
<dbReference type="VEuPathDB" id="VectorBase:LDEU001897"/>
<evidence type="ECO:0000256" key="2">
    <source>
        <dbReference type="SAM" id="MobiDB-lite"/>
    </source>
</evidence>
<feature type="repeat" description="WD" evidence="1">
    <location>
        <begin position="462"/>
        <end position="494"/>
    </location>
</feature>
<dbReference type="InterPro" id="IPR015943">
    <property type="entry name" value="WD40/YVTN_repeat-like_dom_sf"/>
</dbReference>
<dbReference type="PROSITE" id="PS50294">
    <property type="entry name" value="WD_REPEATS_REGION"/>
    <property type="match status" value="1"/>
</dbReference>
<dbReference type="Pfam" id="PF00400">
    <property type="entry name" value="WD40"/>
    <property type="match status" value="1"/>
</dbReference>
<organism evidence="3 4">
    <name type="scientific">Leptotrombidium deliense</name>
    <dbReference type="NCBI Taxonomy" id="299467"/>
    <lineage>
        <taxon>Eukaryota</taxon>
        <taxon>Metazoa</taxon>
        <taxon>Ecdysozoa</taxon>
        <taxon>Arthropoda</taxon>
        <taxon>Chelicerata</taxon>
        <taxon>Arachnida</taxon>
        <taxon>Acari</taxon>
        <taxon>Acariformes</taxon>
        <taxon>Trombidiformes</taxon>
        <taxon>Prostigmata</taxon>
        <taxon>Anystina</taxon>
        <taxon>Parasitengona</taxon>
        <taxon>Trombiculoidea</taxon>
        <taxon>Trombiculidae</taxon>
        <taxon>Leptotrombidium</taxon>
    </lineage>
</organism>
<dbReference type="Gene3D" id="2.130.10.10">
    <property type="entry name" value="YVTN repeat-like/Quinoprotein amine dehydrogenase"/>
    <property type="match status" value="1"/>
</dbReference>
<dbReference type="EMBL" id="NCKV01000624">
    <property type="protein sequence ID" value="RWS30144.1"/>
    <property type="molecule type" value="Genomic_DNA"/>
</dbReference>
<dbReference type="PANTHER" id="PTHR20995">
    <property type="entry name" value="F-BOX/WD REPEAT-CONTAINING PROTEIN 5"/>
    <property type="match status" value="1"/>
</dbReference>
<evidence type="ECO:0000313" key="4">
    <source>
        <dbReference type="Proteomes" id="UP000288716"/>
    </source>
</evidence>
<feature type="region of interest" description="Disordered" evidence="2">
    <location>
        <begin position="246"/>
        <end position="272"/>
    </location>
</feature>
<dbReference type="SUPFAM" id="SSF50998">
    <property type="entry name" value="Quinoprotein alcohol dehydrogenase-like"/>
    <property type="match status" value="1"/>
</dbReference>
<proteinExistence type="predicted"/>
<sequence>MKAFNWNYTQFSQFNEIDTLLLVSGVHFGAQTASGEIAVFSLRDFQLQCRVLNKPYDIFGAWYTNEYLLSGRLHMLGHFVSCSDLWLNKAYQESESERKPIVKRLFKFYNKNASSIRSILVANCMIDENALEENNFDEANTSGECKQKQLRGNPLSKQLQLSAIESRRLRALHTPPNASDSIDLYGAHSNEVCSTQSPVRYSMDYRSEDVKNGDDVESPCSDSSFTFSDPPLPWDENWFSLSGDEHDETSLTAQASASCSSDDDSRDEPSEGRILDEREKLLIFTSGSLTYTPHQIGIKRIKPFRFKEFVKETLSLSVALQEKRVRDENQVLQGSPNWQDESTIRDYFDTVDHVIDVKGHIIGMTLSLDNRYLYVNSRAWPENYVIDNPLSPPPIAHQIDISVIDLKTLKKVGKVFKSHRAYTPNDECFFIFLDVNQLFVASGAEDKHCYIWDRHYGNCLSKLPHNDVVNCVAFSRKDTQIMISSSDDNTIKVWRSRHRMKQLSERMKHCPK</sequence>
<gene>
    <name evidence="3" type="ORF">B4U80_02062</name>
</gene>
<dbReference type="STRING" id="299467.A0A443SRJ4"/>
<evidence type="ECO:0000256" key="1">
    <source>
        <dbReference type="PROSITE-ProRule" id="PRU00221"/>
    </source>
</evidence>
<dbReference type="PANTHER" id="PTHR20995:SF17">
    <property type="entry name" value="F-BOX_WD REPEAT-CONTAINING PROTEIN 5"/>
    <property type="match status" value="1"/>
</dbReference>
<reference evidence="3 4" key="1">
    <citation type="journal article" date="2018" name="Gigascience">
        <title>Genomes of trombidid mites reveal novel predicted allergens and laterally-transferred genes associated with secondary metabolism.</title>
        <authorList>
            <person name="Dong X."/>
            <person name="Chaisiri K."/>
            <person name="Xia D."/>
            <person name="Armstrong S.D."/>
            <person name="Fang Y."/>
            <person name="Donnelly M.J."/>
            <person name="Kadowaki T."/>
            <person name="McGarry J.W."/>
            <person name="Darby A.C."/>
            <person name="Makepeace B.L."/>
        </authorList>
    </citation>
    <scope>NUCLEOTIDE SEQUENCE [LARGE SCALE GENOMIC DNA]</scope>
    <source>
        <strain evidence="3">UoL-UT</strain>
    </source>
</reference>
<accession>A0A443SRJ4</accession>
<dbReference type="InterPro" id="IPR011047">
    <property type="entry name" value="Quinoprotein_ADH-like_sf"/>
</dbReference>
<comment type="caution">
    <text evidence="3">The sequence shown here is derived from an EMBL/GenBank/DDBJ whole genome shotgun (WGS) entry which is preliminary data.</text>
</comment>
<dbReference type="OrthoDB" id="192402at2759"/>
<dbReference type="InterPro" id="IPR042508">
    <property type="entry name" value="FBXW5"/>
</dbReference>
<feature type="region of interest" description="Disordered" evidence="2">
    <location>
        <begin position="208"/>
        <end position="229"/>
    </location>
</feature>
<dbReference type="GO" id="GO:0080008">
    <property type="term" value="C:Cul4-RING E3 ubiquitin ligase complex"/>
    <property type="evidence" value="ECO:0007669"/>
    <property type="project" value="InterPro"/>
</dbReference>
<keyword evidence="4" id="KW-1185">Reference proteome</keyword>
<evidence type="ECO:0000313" key="3">
    <source>
        <dbReference type="EMBL" id="RWS30144.1"/>
    </source>
</evidence>
<dbReference type="Proteomes" id="UP000288716">
    <property type="component" value="Unassembled WGS sequence"/>
</dbReference>
<dbReference type="GO" id="GO:0019005">
    <property type="term" value="C:SCF ubiquitin ligase complex"/>
    <property type="evidence" value="ECO:0007669"/>
    <property type="project" value="InterPro"/>
</dbReference>